<dbReference type="PROSITE" id="PS51782">
    <property type="entry name" value="LYSM"/>
    <property type="match status" value="1"/>
</dbReference>
<gene>
    <name evidence="7" type="ORF">LACPH_000531</name>
</gene>
<dbReference type="SMART" id="SM00641">
    <property type="entry name" value="Glyco_25"/>
    <property type="match status" value="1"/>
</dbReference>
<dbReference type="InterPro" id="IPR017853">
    <property type="entry name" value="GH"/>
</dbReference>
<dbReference type="Pfam" id="PF08460">
    <property type="entry name" value="SH3_5"/>
    <property type="match status" value="1"/>
</dbReference>
<feature type="domain" description="LysM" evidence="6">
    <location>
        <begin position="342"/>
        <end position="386"/>
    </location>
</feature>
<dbReference type="Gene3D" id="3.10.350.10">
    <property type="entry name" value="LysM domain"/>
    <property type="match status" value="1"/>
</dbReference>
<feature type="compositionally biased region" description="Low complexity" evidence="4">
    <location>
        <begin position="238"/>
        <end position="254"/>
    </location>
</feature>
<dbReference type="SUPFAM" id="SSF54106">
    <property type="entry name" value="LysM domain"/>
    <property type="match status" value="1"/>
</dbReference>
<organism evidence="7 8">
    <name type="scientific">Lacticaseibacillus parahuelsenbergensis</name>
    <dbReference type="NCBI Taxonomy" id="3068305"/>
    <lineage>
        <taxon>Bacteria</taxon>
        <taxon>Bacillati</taxon>
        <taxon>Bacillota</taxon>
        <taxon>Bacilli</taxon>
        <taxon>Lactobacillales</taxon>
        <taxon>Lactobacillaceae</taxon>
        <taxon>Lacticaseibacillus</taxon>
    </lineage>
</organism>
<dbReference type="InterPro" id="IPR002053">
    <property type="entry name" value="Glyco_hydro_25"/>
</dbReference>
<feature type="signal peptide" evidence="5">
    <location>
        <begin position="1"/>
        <end position="28"/>
    </location>
</feature>
<dbReference type="InterPro" id="IPR003646">
    <property type="entry name" value="SH3-like_bac-type"/>
</dbReference>
<dbReference type="SUPFAM" id="SSF51445">
    <property type="entry name" value="(Trans)glycosidases"/>
    <property type="match status" value="1"/>
</dbReference>
<proteinExistence type="inferred from homology"/>
<keyword evidence="2" id="KW-0378">Hydrolase</keyword>
<dbReference type="Gene3D" id="2.30.30.40">
    <property type="entry name" value="SH3 Domains"/>
    <property type="match status" value="1"/>
</dbReference>
<dbReference type="Gene3D" id="3.20.20.80">
    <property type="entry name" value="Glycosidases"/>
    <property type="match status" value="1"/>
</dbReference>
<keyword evidence="8" id="KW-1185">Reference proteome</keyword>
<dbReference type="Pfam" id="PF01476">
    <property type="entry name" value="LysM"/>
    <property type="match status" value="1"/>
</dbReference>
<accession>A0ABY9L4B8</accession>
<dbReference type="CDD" id="cd00118">
    <property type="entry name" value="LysM"/>
    <property type="match status" value="1"/>
</dbReference>
<name>A0ABY9L4B8_9LACO</name>
<evidence type="ECO:0000259" key="6">
    <source>
        <dbReference type="PROSITE" id="PS51782"/>
    </source>
</evidence>
<dbReference type="InterPro" id="IPR018392">
    <property type="entry name" value="LysM"/>
</dbReference>
<evidence type="ECO:0000256" key="3">
    <source>
        <dbReference type="ARBA" id="ARBA00023295"/>
    </source>
</evidence>
<evidence type="ECO:0000256" key="1">
    <source>
        <dbReference type="ARBA" id="ARBA00010646"/>
    </source>
</evidence>
<evidence type="ECO:0000256" key="5">
    <source>
        <dbReference type="SAM" id="SignalP"/>
    </source>
</evidence>
<evidence type="ECO:0000256" key="2">
    <source>
        <dbReference type="ARBA" id="ARBA00022801"/>
    </source>
</evidence>
<dbReference type="Pfam" id="PF01183">
    <property type="entry name" value="Glyco_hydro_25"/>
    <property type="match status" value="1"/>
</dbReference>
<dbReference type="Proteomes" id="UP001233112">
    <property type="component" value="Chromosome"/>
</dbReference>
<sequence length="387" mass="41746">MKLKTKLITLVVAFLAAISFALPSQVNAAKGDIGVDWAVYQGANGEYGTNDKFAIIQAGGTQGGTLYDQWTYASQVKAAQANGLKAHTYLWYGVGGSADIGRQALDYFLPKILTPKGSIVALDYEDGASSSMAANTDAILYGMRRIAQAGYTPMYYSYKPYTLAHVDYQRILAEFPNSLWIAAYPDYQIRALPDYGVFPSMPGIALYQFTSMHAAGGLDGNVDLLGVTDNGYSQQPVAPSKPATPSQPSTSTAASDVDYAQTGVFKPSVTVNIRTGAGTGYTAVGSYVPGESLVYDHVYIRGSYVWARYLSYSGQYHYVALGVNGGESYGSRSSNAQTYSHTYYTVQSGDSFWSIASKYGISMYTLAANNGKSIYSLIYPGESLYIR</sequence>
<dbReference type="SMART" id="SM00257">
    <property type="entry name" value="LysM"/>
    <property type="match status" value="1"/>
</dbReference>
<keyword evidence="5" id="KW-0732">Signal</keyword>
<evidence type="ECO:0000313" key="7">
    <source>
        <dbReference type="EMBL" id="WLV78564.1"/>
    </source>
</evidence>
<dbReference type="EMBL" id="CP132482">
    <property type="protein sequence ID" value="WLV78564.1"/>
    <property type="molecule type" value="Genomic_DNA"/>
</dbReference>
<dbReference type="PROSITE" id="PS51904">
    <property type="entry name" value="GLYCOSYL_HYDROL_F25_2"/>
    <property type="match status" value="1"/>
</dbReference>
<dbReference type="RefSeq" id="WP_306387242.1">
    <property type="nucleotide sequence ID" value="NZ_CP132482.1"/>
</dbReference>
<dbReference type="InterPro" id="IPR018077">
    <property type="entry name" value="Glyco_hydro_fam25_subgr"/>
</dbReference>
<keyword evidence="3" id="KW-0326">Glycosidase</keyword>
<evidence type="ECO:0000313" key="8">
    <source>
        <dbReference type="Proteomes" id="UP001233112"/>
    </source>
</evidence>
<feature type="region of interest" description="Disordered" evidence="4">
    <location>
        <begin position="234"/>
        <end position="254"/>
    </location>
</feature>
<reference evidence="7 8" key="1">
    <citation type="submission" date="2023-08" db="EMBL/GenBank/DDBJ databases">
        <authorList>
            <person name="Buchebner-Jance M."/>
        </authorList>
    </citation>
    <scope>NUCLEOTIDE SEQUENCE [LARGE SCALE GENOMIC DNA]</scope>
    <source>
        <strain evidence="7 8">NCIMB 15471</strain>
    </source>
</reference>
<evidence type="ECO:0000256" key="4">
    <source>
        <dbReference type="SAM" id="MobiDB-lite"/>
    </source>
</evidence>
<feature type="chain" id="PRO_5045427026" evidence="5">
    <location>
        <begin position="29"/>
        <end position="387"/>
    </location>
</feature>
<protein>
    <submittedName>
        <fullName evidence="7">GH25 family lysozyme</fullName>
    </submittedName>
</protein>
<dbReference type="InterPro" id="IPR036779">
    <property type="entry name" value="LysM_dom_sf"/>
</dbReference>
<comment type="similarity">
    <text evidence="1">Belongs to the glycosyl hydrolase 25 family.</text>
</comment>